<protein>
    <submittedName>
        <fullName evidence="2">Thioredoxin family protein</fullName>
    </submittedName>
</protein>
<reference evidence="2" key="1">
    <citation type="submission" date="2021-04" db="EMBL/GenBank/DDBJ databases">
        <title>Complete Genome Sequences of Macrococcus spp. from dog and cattle.</title>
        <authorList>
            <person name="Schwendener S."/>
            <person name="Perreten V."/>
        </authorList>
    </citation>
    <scope>NUCLEOTIDE SEQUENCE</scope>
    <source>
        <strain evidence="2">Epi0143-OL</strain>
    </source>
</reference>
<dbReference type="RefSeq" id="WP_254249814.1">
    <property type="nucleotide sequence ID" value="NZ_CP073809.1"/>
</dbReference>
<name>A0A9Q9BPV2_9STAP</name>
<dbReference type="AlphaFoldDB" id="A0A9Q9BPV2"/>
<accession>A0A9Q9BPV2</accession>
<proteinExistence type="predicted"/>
<dbReference type="KEGG" id="mequ:KFV11_09590"/>
<dbReference type="Gene3D" id="3.40.30.10">
    <property type="entry name" value="Glutaredoxin"/>
    <property type="match status" value="1"/>
</dbReference>
<sequence>MTTLKTYFENGLTADDYINQMEVNKEEMQTIYDNFELPEDARLESVTDKHLKAIAITEDWCGDAMMTIPVLLKIAEQAGIDVRFVLRDENLDLIDQYLTNGTARAIPIFVFMDNDYHQTAVWGPRAQKVQEFVTETRSDLPAKEDPTFDEKSKEKHQVIHDKYKNTPEFWQEVYQSIVDRLVHA</sequence>
<evidence type="ECO:0000256" key="1">
    <source>
        <dbReference type="SAM" id="MobiDB-lite"/>
    </source>
</evidence>
<dbReference type="SUPFAM" id="SSF52833">
    <property type="entry name" value="Thioredoxin-like"/>
    <property type="match status" value="1"/>
</dbReference>
<dbReference type="Pfam" id="PF14595">
    <property type="entry name" value="Thioredoxin_9"/>
    <property type="match status" value="1"/>
</dbReference>
<gene>
    <name evidence="2" type="ORF">KFV11_09590</name>
</gene>
<dbReference type="InterPro" id="IPR036249">
    <property type="entry name" value="Thioredoxin-like_sf"/>
</dbReference>
<evidence type="ECO:0000313" key="3">
    <source>
        <dbReference type="Proteomes" id="UP001057381"/>
    </source>
</evidence>
<evidence type="ECO:0000313" key="2">
    <source>
        <dbReference type="EMBL" id="UTH13471.1"/>
    </source>
</evidence>
<organism evidence="2 3">
    <name type="scientific">Macrococcus equipercicus</name>
    <dbReference type="NCBI Taxonomy" id="69967"/>
    <lineage>
        <taxon>Bacteria</taxon>
        <taxon>Bacillati</taxon>
        <taxon>Bacillota</taxon>
        <taxon>Bacilli</taxon>
        <taxon>Bacillales</taxon>
        <taxon>Staphylococcaceae</taxon>
        <taxon>Macrococcus</taxon>
    </lineage>
</organism>
<dbReference type="Proteomes" id="UP001057381">
    <property type="component" value="Chromosome"/>
</dbReference>
<dbReference type="EMBL" id="CP073809">
    <property type="protein sequence ID" value="UTH13471.1"/>
    <property type="molecule type" value="Genomic_DNA"/>
</dbReference>
<feature type="region of interest" description="Disordered" evidence="1">
    <location>
        <begin position="136"/>
        <end position="155"/>
    </location>
</feature>